<keyword evidence="1" id="KW-0808">Transferase</keyword>
<protein>
    <recommendedName>
        <fullName evidence="5">N-acetyltransferase domain-containing protein</fullName>
    </recommendedName>
</protein>
<gene>
    <name evidence="6" type="ORF">GCM10007860_00260</name>
</gene>
<proteinExistence type="inferred from homology"/>
<organism evidence="6 7">
    <name type="scientific">Chitiniphilus shinanonensis</name>
    <dbReference type="NCBI Taxonomy" id="553088"/>
    <lineage>
        <taxon>Bacteria</taxon>
        <taxon>Pseudomonadati</taxon>
        <taxon>Pseudomonadota</taxon>
        <taxon>Betaproteobacteria</taxon>
        <taxon>Neisseriales</taxon>
        <taxon>Chitinibacteraceae</taxon>
        <taxon>Chitiniphilus</taxon>
    </lineage>
</organism>
<accession>A0ABQ6BSN1</accession>
<name>A0ABQ6BSN1_9NEIS</name>
<comment type="similarity">
    <text evidence="3">Belongs to the acetyltransferase family. RimJ subfamily.</text>
</comment>
<dbReference type="Proteomes" id="UP001156836">
    <property type="component" value="Unassembled WGS sequence"/>
</dbReference>
<keyword evidence="7" id="KW-1185">Reference proteome</keyword>
<evidence type="ECO:0000256" key="2">
    <source>
        <dbReference type="ARBA" id="ARBA00023315"/>
    </source>
</evidence>
<evidence type="ECO:0000313" key="7">
    <source>
        <dbReference type="Proteomes" id="UP001156836"/>
    </source>
</evidence>
<dbReference type="Pfam" id="PF13302">
    <property type="entry name" value="Acetyltransf_3"/>
    <property type="match status" value="1"/>
</dbReference>
<feature type="region of interest" description="Disordered" evidence="4">
    <location>
        <begin position="183"/>
        <end position="203"/>
    </location>
</feature>
<sequence>MYLPVLETPRLLLRAPRAEDVAGLVHHANDWEVARMTRRMPYPYVADSAVRWIDAQSDLAAAEIEYNFVLLRDGLPIGAMGLMRRSGVEAELGYWLGRTFWRQGLAGEAAQAVVRFGFAALQLDTLYADCLAENVASAALLRRLGMTQYDEVHEQCRPDREPVSILRFCLNAQQWQDAQDALLARGAAPSRPSESESSGIETS</sequence>
<evidence type="ECO:0000256" key="3">
    <source>
        <dbReference type="ARBA" id="ARBA00038502"/>
    </source>
</evidence>
<dbReference type="InterPro" id="IPR000182">
    <property type="entry name" value="GNAT_dom"/>
</dbReference>
<dbReference type="Gene3D" id="3.40.630.30">
    <property type="match status" value="1"/>
</dbReference>
<evidence type="ECO:0000313" key="6">
    <source>
        <dbReference type="EMBL" id="GLS02883.1"/>
    </source>
</evidence>
<dbReference type="PROSITE" id="PS51186">
    <property type="entry name" value="GNAT"/>
    <property type="match status" value="1"/>
</dbReference>
<keyword evidence="2" id="KW-0012">Acyltransferase</keyword>
<dbReference type="SUPFAM" id="SSF55729">
    <property type="entry name" value="Acyl-CoA N-acyltransferases (Nat)"/>
    <property type="match status" value="1"/>
</dbReference>
<dbReference type="RefSeq" id="WP_018746382.1">
    <property type="nucleotide sequence ID" value="NZ_BSOZ01000001.1"/>
</dbReference>
<dbReference type="PANTHER" id="PTHR43792:SF8">
    <property type="entry name" value="[RIBOSOMAL PROTEIN US5]-ALANINE N-ACETYLTRANSFERASE"/>
    <property type="match status" value="1"/>
</dbReference>
<comment type="caution">
    <text evidence="6">The sequence shown here is derived from an EMBL/GenBank/DDBJ whole genome shotgun (WGS) entry which is preliminary data.</text>
</comment>
<evidence type="ECO:0000256" key="4">
    <source>
        <dbReference type="SAM" id="MobiDB-lite"/>
    </source>
</evidence>
<feature type="domain" description="N-acetyltransferase" evidence="5">
    <location>
        <begin position="11"/>
        <end position="170"/>
    </location>
</feature>
<dbReference type="EMBL" id="BSOZ01000001">
    <property type="protein sequence ID" value="GLS02883.1"/>
    <property type="molecule type" value="Genomic_DNA"/>
</dbReference>
<dbReference type="PANTHER" id="PTHR43792">
    <property type="entry name" value="GNAT FAMILY, PUTATIVE (AFU_ORTHOLOGUE AFUA_3G00765)-RELATED-RELATED"/>
    <property type="match status" value="1"/>
</dbReference>
<evidence type="ECO:0000259" key="5">
    <source>
        <dbReference type="PROSITE" id="PS51186"/>
    </source>
</evidence>
<evidence type="ECO:0000256" key="1">
    <source>
        <dbReference type="ARBA" id="ARBA00022679"/>
    </source>
</evidence>
<dbReference type="InterPro" id="IPR016181">
    <property type="entry name" value="Acyl_CoA_acyltransferase"/>
</dbReference>
<dbReference type="InterPro" id="IPR051531">
    <property type="entry name" value="N-acetyltransferase"/>
</dbReference>
<reference evidence="7" key="1">
    <citation type="journal article" date="2019" name="Int. J. Syst. Evol. Microbiol.">
        <title>The Global Catalogue of Microorganisms (GCM) 10K type strain sequencing project: providing services to taxonomists for standard genome sequencing and annotation.</title>
        <authorList>
            <consortium name="The Broad Institute Genomics Platform"/>
            <consortium name="The Broad Institute Genome Sequencing Center for Infectious Disease"/>
            <person name="Wu L."/>
            <person name="Ma J."/>
        </authorList>
    </citation>
    <scope>NUCLEOTIDE SEQUENCE [LARGE SCALE GENOMIC DNA]</scope>
    <source>
        <strain evidence="7">NBRC 104970</strain>
    </source>
</reference>